<dbReference type="AlphaFoldDB" id="X0RVA3"/>
<dbReference type="EMBL" id="BARS01001508">
    <property type="protein sequence ID" value="GAF72764.1"/>
    <property type="molecule type" value="Genomic_DNA"/>
</dbReference>
<reference evidence="1" key="1">
    <citation type="journal article" date="2014" name="Front. Microbiol.">
        <title>High frequency of phylogenetically diverse reductive dehalogenase-homologous genes in deep subseafloor sedimentary metagenomes.</title>
        <authorList>
            <person name="Kawai M."/>
            <person name="Futagami T."/>
            <person name="Toyoda A."/>
            <person name="Takaki Y."/>
            <person name="Nishi S."/>
            <person name="Hori S."/>
            <person name="Arai W."/>
            <person name="Tsubouchi T."/>
            <person name="Morono Y."/>
            <person name="Uchiyama I."/>
            <person name="Ito T."/>
            <person name="Fujiyama A."/>
            <person name="Inagaki F."/>
            <person name="Takami H."/>
        </authorList>
    </citation>
    <scope>NUCLEOTIDE SEQUENCE</scope>
    <source>
        <strain evidence="1">Expedition CK06-06</strain>
    </source>
</reference>
<comment type="caution">
    <text evidence="1">The sequence shown here is derived from an EMBL/GenBank/DDBJ whole genome shotgun (WGS) entry which is preliminary data.</text>
</comment>
<accession>X0RVA3</accession>
<feature type="non-terminal residue" evidence="1">
    <location>
        <position position="1"/>
    </location>
</feature>
<evidence type="ECO:0000313" key="1">
    <source>
        <dbReference type="EMBL" id="GAF72764.1"/>
    </source>
</evidence>
<gene>
    <name evidence="1" type="ORF">S01H1_02932</name>
</gene>
<name>X0RVA3_9ZZZZ</name>
<protein>
    <submittedName>
        <fullName evidence="1">Uncharacterized protein</fullName>
    </submittedName>
</protein>
<proteinExistence type="predicted"/>
<dbReference type="Pfam" id="PF07409">
    <property type="entry name" value="GP46"/>
    <property type="match status" value="1"/>
</dbReference>
<dbReference type="InterPro" id="IPR010877">
    <property type="entry name" value="Phage_Mu_Gp46"/>
</dbReference>
<organism evidence="1">
    <name type="scientific">marine sediment metagenome</name>
    <dbReference type="NCBI Taxonomy" id="412755"/>
    <lineage>
        <taxon>unclassified sequences</taxon>
        <taxon>metagenomes</taxon>
        <taxon>ecological metagenomes</taxon>
    </lineage>
</organism>
<sequence>DDIIPDGSEDRRGWWGSEFLSDEIKTFGSKLWLLKRSKMSNDLLERIREYCEEALEWMIQVGITNEILIEVFKHSMETVEIVLTIVKPDKTVSYRYYYNWEAQLFTKG</sequence>